<evidence type="ECO:0000256" key="1">
    <source>
        <dbReference type="ARBA" id="ARBA00004141"/>
    </source>
</evidence>
<evidence type="ECO:0000256" key="2">
    <source>
        <dbReference type="ARBA" id="ARBA00008335"/>
    </source>
</evidence>
<accession>A0A8C9F1Z7</accession>
<keyword evidence="4 6" id="KW-1133">Transmembrane helix</keyword>
<keyword evidence="5 6" id="KW-0472">Membrane</keyword>
<reference evidence="7" key="1">
    <citation type="submission" date="2025-08" db="UniProtKB">
        <authorList>
            <consortium name="Ensembl"/>
        </authorList>
    </citation>
    <scope>IDENTIFICATION</scope>
</reference>
<proteinExistence type="inferred from homology"/>
<feature type="transmembrane region" description="Helical" evidence="6">
    <location>
        <begin position="65"/>
        <end position="87"/>
    </location>
</feature>
<keyword evidence="8" id="KW-1185">Reference proteome</keyword>
<comment type="subcellular location">
    <subcellularLocation>
        <location evidence="1">Membrane</location>
        <topology evidence="1">Multi-pass membrane protein</topology>
    </subcellularLocation>
</comment>
<name>A0A8C9F1Z7_PAVCR</name>
<dbReference type="Proteomes" id="UP000694428">
    <property type="component" value="Unplaced"/>
</dbReference>
<dbReference type="InterPro" id="IPR036259">
    <property type="entry name" value="MFS_trans_sf"/>
</dbReference>
<comment type="similarity">
    <text evidence="2">Belongs to the major facilitator superfamily.</text>
</comment>
<feature type="transmembrane region" description="Helical" evidence="6">
    <location>
        <begin position="118"/>
        <end position="136"/>
    </location>
</feature>
<reference evidence="7" key="2">
    <citation type="submission" date="2025-09" db="UniProtKB">
        <authorList>
            <consortium name="Ensembl"/>
        </authorList>
    </citation>
    <scope>IDENTIFICATION</scope>
</reference>
<protein>
    <submittedName>
        <fullName evidence="7">Uncharacterized protein</fullName>
    </submittedName>
</protein>
<evidence type="ECO:0000256" key="5">
    <source>
        <dbReference type="ARBA" id="ARBA00023136"/>
    </source>
</evidence>
<dbReference type="GO" id="GO:0016020">
    <property type="term" value="C:membrane"/>
    <property type="evidence" value="ECO:0007669"/>
    <property type="project" value="UniProtKB-SubCell"/>
</dbReference>
<evidence type="ECO:0000313" key="8">
    <source>
        <dbReference type="Proteomes" id="UP000694428"/>
    </source>
</evidence>
<dbReference type="PANTHER" id="PTHR23121:SF9">
    <property type="entry name" value="SODIUM-DEPENDENT GLUCOSE TRANSPORTER 1"/>
    <property type="match status" value="1"/>
</dbReference>
<dbReference type="SUPFAM" id="SSF103473">
    <property type="entry name" value="MFS general substrate transporter"/>
    <property type="match status" value="1"/>
</dbReference>
<dbReference type="AlphaFoldDB" id="A0A8C9F1Z7"/>
<organism evidence="7 8">
    <name type="scientific">Pavo cristatus</name>
    <name type="common">Indian peafowl</name>
    <name type="synonym">Blue peafowl</name>
    <dbReference type="NCBI Taxonomy" id="9049"/>
    <lineage>
        <taxon>Eukaryota</taxon>
        <taxon>Metazoa</taxon>
        <taxon>Chordata</taxon>
        <taxon>Craniata</taxon>
        <taxon>Vertebrata</taxon>
        <taxon>Euteleostomi</taxon>
        <taxon>Archelosauria</taxon>
        <taxon>Archosauria</taxon>
        <taxon>Dinosauria</taxon>
        <taxon>Saurischia</taxon>
        <taxon>Theropoda</taxon>
        <taxon>Coelurosauria</taxon>
        <taxon>Aves</taxon>
        <taxon>Neognathae</taxon>
        <taxon>Galloanserae</taxon>
        <taxon>Galliformes</taxon>
        <taxon>Phasianidae</taxon>
        <taxon>Phasianinae</taxon>
        <taxon>Pavo</taxon>
    </lineage>
</organism>
<evidence type="ECO:0000313" key="7">
    <source>
        <dbReference type="Ensembl" id="ENSPSTP00000008111.1"/>
    </source>
</evidence>
<evidence type="ECO:0000256" key="6">
    <source>
        <dbReference type="SAM" id="Phobius"/>
    </source>
</evidence>
<feature type="transmembrane region" description="Helical" evidence="6">
    <location>
        <begin position="24"/>
        <end position="45"/>
    </location>
</feature>
<sequence length="161" mass="16713">AVSMGTGPAGVAVVGGRRCGEGLALRWCISAALCAAFLGLGTSIAVLGPTFQNLADNVHKNVTDIYYIFVGRSLGYLGGSVVGGILFDHVNAHLLLGECGSGGGHGQRALPVPFICSCYTYLTALFVLFPVLYSMLQITCKVPSLQLADPCVSGKGRVDYV</sequence>
<evidence type="ECO:0000256" key="4">
    <source>
        <dbReference type="ARBA" id="ARBA00022989"/>
    </source>
</evidence>
<dbReference type="Ensembl" id="ENSPSTT00000008510.1">
    <property type="protein sequence ID" value="ENSPSTP00000008111.1"/>
    <property type="gene ID" value="ENSPSTG00000005713.1"/>
</dbReference>
<keyword evidence="3 6" id="KW-0812">Transmembrane</keyword>
<evidence type="ECO:0000256" key="3">
    <source>
        <dbReference type="ARBA" id="ARBA00022692"/>
    </source>
</evidence>
<dbReference type="PANTHER" id="PTHR23121">
    <property type="entry name" value="SODIUM-DEPENDENT GLUCOSE TRANSPORTER 1"/>
    <property type="match status" value="1"/>
</dbReference>